<evidence type="ECO:0000256" key="6">
    <source>
        <dbReference type="HAMAP-Rule" id="MF_01216"/>
    </source>
</evidence>
<gene>
    <name evidence="6" type="primary">azoR</name>
    <name evidence="9" type="ORF">I8Y00_000008</name>
</gene>
<comment type="caution">
    <text evidence="9">The sequence shown here is derived from an EMBL/GenBank/DDBJ whole genome shotgun (WGS) entry which is preliminary data.</text>
</comment>
<evidence type="ECO:0000313" key="9">
    <source>
        <dbReference type="EMBL" id="HAT1583724.1"/>
    </source>
</evidence>
<comment type="caution">
    <text evidence="6">Lacks conserved residue(s) required for the propagation of feature annotation.</text>
</comment>
<dbReference type="EC" id="1.6.5.-" evidence="6"/>
<reference evidence="9" key="1">
    <citation type="journal article" date="2018" name="Genome Biol.">
        <title>SKESA: strategic k-mer extension for scrupulous assemblies.</title>
        <authorList>
            <person name="Souvorov A."/>
            <person name="Agarwala R."/>
            <person name="Lipman D.J."/>
        </authorList>
    </citation>
    <scope>NUCLEOTIDE SEQUENCE</scope>
    <source>
        <strain evidence="9">YDC697-2</strain>
    </source>
</reference>
<name>A0A8H9NQT1_9ENTR</name>
<dbReference type="PANTHER" id="PTHR43741">
    <property type="entry name" value="FMN-DEPENDENT NADH-AZOREDUCTASE 1"/>
    <property type="match status" value="1"/>
</dbReference>
<dbReference type="Proteomes" id="UP000864563">
    <property type="component" value="Unassembled WGS sequence"/>
</dbReference>
<dbReference type="PANTHER" id="PTHR43741:SF2">
    <property type="entry name" value="FMN-DEPENDENT NADH:QUINONE OXIDOREDUCTASE"/>
    <property type="match status" value="1"/>
</dbReference>
<comment type="function">
    <text evidence="6">Quinone reductase that provides resistance to thiol-specific stress caused by electrophilic quinones.</text>
</comment>
<sequence>MTTILSLTASVQDDAKSLSRTLSRIFLDTWSQRLPETRVIHRDLAVSPPPHMSKAWGAANSTPPDQRNDAQREALAYSDAAIDEVEAADLIVIAAPMYNYGMPATLKAWFDQVIRVGRTLSFDLGRGDFPLASTLSGKRLVVLSSHGEFGFELGGIRQDWNFMDGHIATCAGYIGVAKEDIHSVSIDYQEFGDERFQRSVEQAKAAARELAVELSQ</sequence>
<dbReference type="AlphaFoldDB" id="A0A8H9NQT1"/>
<dbReference type="GO" id="GO:0016652">
    <property type="term" value="F:oxidoreductase activity, acting on NAD(P)H as acceptor"/>
    <property type="evidence" value="ECO:0007669"/>
    <property type="project" value="UniProtKB-UniRule"/>
</dbReference>
<dbReference type="InterPro" id="IPR050104">
    <property type="entry name" value="FMN-dep_NADH:Q_OxRdtase_AzoR1"/>
</dbReference>
<comment type="subunit">
    <text evidence="6">Homodimer.</text>
</comment>
<proteinExistence type="inferred from homology"/>
<organism evidence="9">
    <name type="scientific">Citrobacter farmeri</name>
    <dbReference type="NCBI Taxonomy" id="67824"/>
    <lineage>
        <taxon>Bacteria</taxon>
        <taxon>Pseudomonadati</taxon>
        <taxon>Pseudomonadota</taxon>
        <taxon>Gammaproteobacteria</taxon>
        <taxon>Enterobacterales</taxon>
        <taxon>Enterobacteriaceae</taxon>
        <taxon>Citrobacter</taxon>
    </lineage>
</organism>
<feature type="region of interest" description="Disordered" evidence="7">
    <location>
        <begin position="51"/>
        <end position="71"/>
    </location>
</feature>
<keyword evidence="2 6" id="KW-0288">FMN</keyword>
<reference evidence="9" key="2">
    <citation type="submission" date="2020-11" db="EMBL/GenBank/DDBJ databases">
        <authorList>
            <consortium name="NCBI Pathogen Detection Project"/>
        </authorList>
    </citation>
    <scope>NUCLEOTIDE SEQUENCE</scope>
    <source>
        <strain evidence="9">YDC697-2</strain>
    </source>
</reference>
<dbReference type="RefSeq" id="WP_174349388.1">
    <property type="nucleotide sequence ID" value="NZ_JAAMQE010000001.1"/>
</dbReference>
<evidence type="ECO:0000259" key="8">
    <source>
        <dbReference type="Pfam" id="PF02525"/>
    </source>
</evidence>
<evidence type="ECO:0000256" key="1">
    <source>
        <dbReference type="ARBA" id="ARBA00022630"/>
    </source>
</evidence>
<dbReference type="InterPro" id="IPR029039">
    <property type="entry name" value="Flavoprotein-like_sf"/>
</dbReference>
<dbReference type="GO" id="GO:0010181">
    <property type="term" value="F:FMN binding"/>
    <property type="evidence" value="ECO:0007669"/>
    <property type="project" value="UniProtKB-UniRule"/>
</dbReference>
<feature type="binding site" evidence="6">
    <location>
        <begin position="17"/>
        <end position="19"/>
    </location>
    <ligand>
        <name>FMN</name>
        <dbReference type="ChEBI" id="CHEBI:58210"/>
    </ligand>
</feature>
<dbReference type="GO" id="GO:0009055">
    <property type="term" value="F:electron transfer activity"/>
    <property type="evidence" value="ECO:0007669"/>
    <property type="project" value="UniProtKB-UniRule"/>
</dbReference>
<feature type="binding site" evidence="6">
    <location>
        <position position="10"/>
    </location>
    <ligand>
        <name>FMN</name>
        <dbReference type="ChEBI" id="CHEBI:58210"/>
    </ligand>
</feature>
<evidence type="ECO:0000256" key="2">
    <source>
        <dbReference type="ARBA" id="ARBA00022643"/>
    </source>
</evidence>
<comment type="catalytic activity">
    <reaction evidence="5">
        <text>N,N-dimethyl-1,4-phenylenediamine + anthranilate + 2 NAD(+) = 2-(4-dimethylaminophenyl)diazenylbenzoate + 2 NADH + 2 H(+)</text>
        <dbReference type="Rhea" id="RHEA:55872"/>
        <dbReference type="ChEBI" id="CHEBI:15378"/>
        <dbReference type="ChEBI" id="CHEBI:15783"/>
        <dbReference type="ChEBI" id="CHEBI:16567"/>
        <dbReference type="ChEBI" id="CHEBI:57540"/>
        <dbReference type="ChEBI" id="CHEBI:57945"/>
        <dbReference type="ChEBI" id="CHEBI:71579"/>
        <dbReference type="EC" id="1.7.1.17"/>
    </reaction>
    <physiologicalReaction direction="right-to-left" evidence="5">
        <dbReference type="Rhea" id="RHEA:55874"/>
    </physiologicalReaction>
</comment>
<accession>A0A8H9NQT1</accession>
<comment type="cofactor">
    <cofactor evidence="6">
        <name>FMN</name>
        <dbReference type="ChEBI" id="CHEBI:58210"/>
    </cofactor>
    <text evidence="6">Binds 1 FMN per subunit.</text>
</comment>
<evidence type="ECO:0000256" key="4">
    <source>
        <dbReference type="ARBA" id="ARBA00023027"/>
    </source>
</evidence>
<evidence type="ECO:0000256" key="3">
    <source>
        <dbReference type="ARBA" id="ARBA00023002"/>
    </source>
</evidence>
<dbReference type="SUPFAM" id="SSF52218">
    <property type="entry name" value="Flavoproteins"/>
    <property type="match status" value="1"/>
</dbReference>
<dbReference type="HAMAP" id="MF_01216">
    <property type="entry name" value="Azoreductase_type1"/>
    <property type="match status" value="1"/>
</dbReference>
<keyword evidence="1 6" id="KW-0285">Flavoprotein</keyword>
<dbReference type="EC" id="1.7.1.17" evidence="6"/>
<dbReference type="Gene3D" id="3.40.50.360">
    <property type="match status" value="1"/>
</dbReference>
<dbReference type="Pfam" id="PF02525">
    <property type="entry name" value="Flavodoxin_2"/>
    <property type="match status" value="1"/>
</dbReference>
<dbReference type="InterPro" id="IPR023048">
    <property type="entry name" value="NADH:quinone_OxRdtase_FMN_depd"/>
</dbReference>
<feature type="domain" description="Flavodoxin-like fold" evidence="8">
    <location>
        <begin position="3"/>
        <end position="209"/>
    </location>
</feature>
<comment type="similarity">
    <text evidence="6">Belongs to the azoreductase type 1 family.</text>
</comment>
<keyword evidence="3 6" id="KW-0560">Oxidoreductase</keyword>
<keyword evidence="4 6" id="KW-0520">NAD</keyword>
<dbReference type="EMBL" id="DACSDU010000001">
    <property type="protein sequence ID" value="HAT1583724.1"/>
    <property type="molecule type" value="Genomic_DNA"/>
</dbReference>
<evidence type="ECO:0000256" key="7">
    <source>
        <dbReference type="SAM" id="MobiDB-lite"/>
    </source>
</evidence>
<evidence type="ECO:0000256" key="5">
    <source>
        <dbReference type="ARBA" id="ARBA00048542"/>
    </source>
</evidence>
<comment type="catalytic activity">
    <reaction evidence="6">
        <text>2 a quinone + NADH + H(+) = 2 a 1,4-benzosemiquinone + NAD(+)</text>
        <dbReference type="Rhea" id="RHEA:65952"/>
        <dbReference type="ChEBI" id="CHEBI:15378"/>
        <dbReference type="ChEBI" id="CHEBI:57540"/>
        <dbReference type="ChEBI" id="CHEBI:57945"/>
        <dbReference type="ChEBI" id="CHEBI:132124"/>
        <dbReference type="ChEBI" id="CHEBI:134225"/>
    </reaction>
</comment>
<comment type="function">
    <text evidence="6">Also exhibits azoreductase activity. Catalyzes the reductive cleavage of the azo bond in aromatic azo compounds to the corresponding amines.</text>
</comment>
<dbReference type="InterPro" id="IPR003680">
    <property type="entry name" value="Flavodoxin_fold"/>
</dbReference>
<protein>
    <recommendedName>
        <fullName evidence="6">FMN dependent NADH:quinone oxidoreductase</fullName>
        <ecNumber evidence="6">1.6.5.-</ecNumber>
    </recommendedName>
    <alternativeName>
        <fullName evidence="6">Azo-dye reductase</fullName>
    </alternativeName>
    <alternativeName>
        <fullName evidence="6">FMN-dependent NADH-azo compound oxidoreductase</fullName>
    </alternativeName>
    <alternativeName>
        <fullName evidence="6">FMN-dependent NADH-azoreductase</fullName>
        <ecNumber evidence="6">1.7.1.17</ecNumber>
    </alternativeName>
</protein>
<dbReference type="GO" id="GO:0016655">
    <property type="term" value="F:oxidoreductase activity, acting on NAD(P)H, quinone or similar compound as acceptor"/>
    <property type="evidence" value="ECO:0007669"/>
    <property type="project" value="InterPro"/>
</dbReference>